<gene>
    <name evidence="1" type="ORF">QY95_03729</name>
</gene>
<reference evidence="1" key="1">
    <citation type="submission" date="2015-02" db="EMBL/GenBank/DDBJ databases">
        <title>Genome Assembly of Bacillaceae bacterium MTCC 8252.</title>
        <authorList>
            <person name="Verma A."/>
            <person name="Khatri I."/>
            <person name="Mual P."/>
            <person name="Subramanian S."/>
            <person name="Krishnamurthi S."/>
        </authorList>
    </citation>
    <scope>NUCLEOTIDE SEQUENCE [LARGE SCALE GENOMIC DNA]</scope>
    <source>
        <strain evidence="1">MTCC 8252</strain>
    </source>
</reference>
<dbReference type="Proteomes" id="UP000031563">
    <property type="component" value="Unassembled WGS sequence"/>
</dbReference>
<organism evidence="1 2">
    <name type="scientific">Bacillus thermotolerans</name>
    <name type="common">Quasibacillus thermotolerans</name>
    <dbReference type="NCBI Taxonomy" id="1221996"/>
    <lineage>
        <taxon>Bacteria</taxon>
        <taxon>Bacillati</taxon>
        <taxon>Bacillota</taxon>
        <taxon>Bacilli</taxon>
        <taxon>Bacillales</taxon>
        <taxon>Bacillaceae</taxon>
        <taxon>Bacillus</taxon>
    </lineage>
</organism>
<keyword evidence="2" id="KW-1185">Reference proteome</keyword>
<protein>
    <submittedName>
        <fullName evidence="1">Uncharacterized protein</fullName>
    </submittedName>
</protein>
<sequence>MGHRYAYVIAIGHSKEEAIKNARIAAGQITFHLADENRVEKELPSEEQNENDQ</sequence>
<evidence type="ECO:0000313" key="2">
    <source>
        <dbReference type="Proteomes" id="UP000031563"/>
    </source>
</evidence>
<name>A0A0F5HNS3_BACTR</name>
<accession>A0A0F5HNS3</accession>
<dbReference type="EMBL" id="JWIR02000078">
    <property type="protein sequence ID" value="KKB34903.1"/>
    <property type="molecule type" value="Genomic_DNA"/>
</dbReference>
<dbReference type="STRING" id="1221996.QY95_03729"/>
<dbReference type="AlphaFoldDB" id="A0A0F5HNS3"/>
<comment type="caution">
    <text evidence="1">The sequence shown here is derived from an EMBL/GenBank/DDBJ whole genome shotgun (WGS) entry which is preliminary data.</text>
</comment>
<evidence type="ECO:0000313" key="1">
    <source>
        <dbReference type="EMBL" id="KKB34903.1"/>
    </source>
</evidence>
<proteinExistence type="predicted"/>